<name>A0A0B1TGN2_OESDE</name>
<evidence type="ECO:0000313" key="1">
    <source>
        <dbReference type="EMBL" id="KHJ96673.1"/>
    </source>
</evidence>
<feature type="non-terminal residue" evidence="1">
    <location>
        <position position="51"/>
    </location>
</feature>
<sequence>MNIAEMRFFPQVFLYTRLEQIDPQARKHIWTELQRDFTSLSSAACNNLKSR</sequence>
<protein>
    <submittedName>
        <fullName evidence="1">Uncharacterized protein</fullName>
    </submittedName>
</protein>
<proteinExistence type="predicted"/>
<organism evidence="1 2">
    <name type="scientific">Oesophagostomum dentatum</name>
    <name type="common">Nodular worm</name>
    <dbReference type="NCBI Taxonomy" id="61180"/>
    <lineage>
        <taxon>Eukaryota</taxon>
        <taxon>Metazoa</taxon>
        <taxon>Ecdysozoa</taxon>
        <taxon>Nematoda</taxon>
        <taxon>Chromadorea</taxon>
        <taxon>Rhabditida</taxon>
        <taxon>Rhabditina</taxon>
        <taxon>Rhabditomorpha</taxon>
        <taxon>Strongyloidea</taxon>
        <taxon>Strongylidae</taxon>
        <taxon>Oesophagostomum</taxon>
    </lineage>
</organism>
<gene>
    <name evidence="1" type="ORF">OESDEN_03368</name>
</gene>
<dbReference type="EMBL" id="KN549612">
    <property type="protein sequence ID" value="KHJ96673.1"/>
    <property type="molecule type" value="Genomic_DNA"/>
</dbReference>
<keyword evidence="2" id="KW-1185">Reference proteome</keyword>
<reference evidence="1 2" key="1">
    <citation type="submission" date="2014-03" db="EMBL/GenBank/DDBJ databases">
        <title>Draft genome of the hookworm Oesophagostomum dentatum.</title>
        <authorList>
            <person name="Mitreva M."/>
        </authorList>
    </citation>
    <scope>NUCLEOTIDE SEQUENCE [LARGE SCALE GENOMIC DNA]</scope>
    <source>
        <strain evidence="1 2">OD-Hann</strain>
    </source>
</reference>
<accession>A0A0B1TGN2</accession>
<dbReference type="AlphaFoldDB" id="A0A0B1TGN2"/>
<dbReference type="Proteomes" id="UP000053660">
    <property type="component" value="Unassembled WGS sequence"/>
</dbReference>
<evidence type="ECO:0000313" key="2">
    <source>
        <dbReference type="Proteomes" id="UP000053660"/>
    </source>
</evidence>